<feature type="transmembrane region" description="Helical" evidence="2">
    <location>
        <begin position="147"/>
        <end position="165"/>
    </location>
</feature>
<accession>A0A0M9ALS5</accession>
<sequence>MGLLTILGLLLDIFGAILILGPEYRPLEKLIRSLDPMYTGVNYGLKKIESREGGETQVKGWKFYPMRWFINNFYDEKITSNDTVVFASDRIYWDAEQMEYWITEQPNGSANMTTPSPSERDDDDDYDSQSLKIRHVRNRYKKVERKWMYKLGLMLLISGFLLQLIDQITCCSTVVGNQPT</sequence>
<keyword evidence="2" id="KW-0812">Transmembrane</keyword>
<dbReference type="Proteomes" id="UP000037729">
    <property type="component" value="Unassembled WGS sequence"/>
</dbReference>
<evidence type="ECO:0000313" key="4">
    <source>
        <dbReference type="Proteomes" id="UP000037729"/>
    </source>
</evidence>
<keyword evidence="2" id="KW-1133">Transmembrane helix</keyword>
<name>A0A0M9ALS5_9EURY</name>
<reference evidence="3 4" key="1">
    <citation type="submission" date="2015-08" db="EMBL/GenBank/DDBJ databases">
        <title>Genomes of Isolates from Cabo Rojo, PR.</title>
        <authorList>
            <person name="Sanchez-Nieves R.L."/>
            <person name="Montalvo-Rodriguez R."/>
        </authorList>
    </citation>
    <scope>NUCLEOTIDE SEQUENCE [LARGE SCALE GENOMIC DNA]</scope>
    <source>
        <strain evidence="3 4">SL3</strain>
    </source>
</reference>
<comment type="caution">
    <text evidence="3">The sequence shown here is derived from an EMBL/GenBank/DDBJ whole genome shotgun (WGS) entry which is preliminary data.</text>
</comment>
<gene>
    <name evidence="3" type="ORF">AMS69_01550</name>
</gene>
<dbReference type="PATRIC" id="fig|1705562.3.peg.1254"/>
<feature type="region of interest" description="Disordered" evidence="1">
    <location>
        <begin position="106"/>
        <end position="126"/>
    </location>
</feature>
<organism evidence="3 4">
    <name type="scientific">Haloarcula rubripromontorii</name>
    <dbReference type="NCBI Taxonomy" id="1705562"/>
    <lineage>
        <taxon>Archaea</taxon>
        <taxon>Methanobacteriati</taxon>
        <taxon>Methanobacteriota</taxon>
        <taxon>Stenosarchaea group</taxon>
        <taxon>Halobacteria</taxon>
        <taxon>Halobacteriales</taxon>
        <taxon>Haloarculaceae</taxon>
        <taxon>Haloarcula</taxon>
    </lineage>
</organism>
<feature type="transmembrane region" description="Helical" evidence="2">
    <location>
        <begin position="6"/>
        <end position="24"/>
    </location>
</feature>
<keyword evidence="4" id="KW-1185">Reference proteome</keyword>
<dbReference type="EMBL" id="LIUF01000001">
    <property type="protein sequence ID" value="KOX94572.1"/>
    <property type="molecule type" value="Genomic_DNA"/>
</dbReference>
<proteinExistence type="predicted"/>
<evidence type="ECO:0000256" key="2">
    <source>
        <dbReference type="SAM" id="Phobius"/>
    </source>
</evidence>
<evidence type="ECO:0000256" key="1">
    <source>
        <dbReference type="SAM" id="MobiDB-lite"/>
    </source>
</evidence>
<feature type="compositionally biased region" description="Polar residues" evidence="1">
    <location>
        <begin position="106"/>
        <end position="117"/>
    </location>
</feature>
<dbReference type="AlphaFoldDB" id="A0A0M9ALS5"/>
<protein>
    <submittedName>
        <fullName evidence="3">Uncharacterized protein</fullName>
    </submittedName>
</protein>
<dbReference type="RefSeq" id="WP_053966343.1">
    <property type="nucleotide sequence ID" value="NZ_LIUF01000001.1"/>
</dbReference>
<keyword evidence="2" id="KW-0472">Membrane</keyword>
<evidence type="ECO:0000313" key="3">
    <source>
        <dbReference type="EMBL" id="KOX94572.1"/>
    </source>
</evidence>